<organism evidence="2 3">
    <name type="scientific">Ajellomyces dermatitidis (strain ER-3 / ATCC MYA-2586)</name>
    <name type="common">Blastomyces dermatitidis</name>
    <dbReference type="NCBI Taxonomy" id="559297"/>
    <lineage>
        <taxon>Eukaryota</taxon>
        <taxon>Fungi</taxon>
        <taxon>Dikarya</taxon>
        <taxon>Ascomycota</taxon>
        <taxon>Pezizomycotina</taxon>
        <taxon>Eurotiomycetes</taxon>
        <taxon>Eurotiomycetidae</taxon>
        <taxon>Onygenales</taxon>
        <taxon>Ajellomycetaceae</taxon>
        <taxon>Blastomyces</taxon>
    </lineage>
</organism>
<protein>
    <submittedName>
        <fullName evidence="2">Mitochondrial chaperone bcs1</fullName>
    </submittedName>
</protein>
<dbReference type="InterPro" id="IPR027417">
    <property type="entry name" value="P-loop_NTPase"/>
</dbReference>
<evidence type="ECO:0000313" key="3">
    <source>
        <dbReference type="Proteomes" id="UP000002039"/>
    </source>
</evidence>
<dbReference type="EMBL" id="EQ999978">
    <property type="protein sequence ID" value="EEQ91151.2"/>
    <property type="molecule type" value="Genomic_DNA"/>
</dbReference>
<evidence type="ECO:0000259" key="1">
    <source>
        <dbReference type="Pfam" id="PF00004"/>
    </source>
</evidence>
<gene>
    <name evidence="2" type="ORF">BDCG_06271</name>
</gene>
<name>A0ABP2F2T4_AJEDR</name>
<dbReference type="Gene3D" id="3.40.50.300">
    <property type="entry name" value="P-loop containing nucleotide triphosphate hydrolases"/>
    <property type="match status" value="1"/>
</dbReference>
<sequence length="168" mass="18907">MSHQLLDSISLSEGQKKEVCNDMCSFLNAQSVHLPRRCILLIEDINSAGINREEMRALQQKDSVRQNNQVSLSSLLNAINGVSSSDGRVLVMITNCQDQLDAALIHSECVDKKVKFTLMLMKQIQSIFQHMYIHEGHTNPAEMAAEFAKHDDSTSTVREAQEQFTTKE</sequence>
<evidence type="ECO:0000313" key="2">
    <source>
        <dbReference type="EMBL" id="EEQ91151.2"/>
    </source>
</evidence>
<keyword evidence="3" id="KW-1185">Reference proteome</keyword>
<dbReference type="RefSeq" id="XP_045277740.1">
    <property type="nucleotide sequence ID" value="XM_045422003.1"/>
</dbReference>
<accession>A0ABP2F2T4</accession>
<dbReference type="SUPFAM" id="SSF52540">
    <property type="entry name" value="P-loop containing nucleoside triphosphate hydrolases"/>
    <property type="match status" value="1"/>
</dbReference>
<dbReference type="InterPro" id="IPR050747">
    <property type="entry name" value="Mitochondrial_chaperone_BCS1"/>
</dbReference>
<dbReference type="InterPro" id="IPR003959">
    <property type="entry name" value="ATPase_AAA_core"/>
</dbReference>
<dbReference type="Proteomes" id="UP000002039">
    <property type="component" value="Unassembled WGS sequence"/>
</dbReference>
<dbReference type="GeneID" id="69028173"/>
<proteinExistence type="predicted"/>
<dbReference type="PANTHER" id="PTHR23070">
    <property type="entry name" value="BCS1 AAA-TYPE ATPASE"/>
    <property type="match status" value="1"/>
</dbReference>
<dbReference type="Pfam" id="PF00004">
    <property type="entry name" value="AAA"/>
    <property type="match status" value="1"/>
</dbReference>
<reference evidence="3" key="1">
    <citation type="journal article" date="2015" name="PLoS Genet.">
        <title>The dynamic genome and transcriptome of the human fungal pathogen Blastomyces and close relative Emmonsia.</title>
        <authorList>
            <person name="Munoz J.F."/>
            <person name="Gauthier G.M."/>
            <person name="Desjardins C.A."/>
            <person name="Gallo J.E."/>
            <person name="Holder J."/>
            <person name="Sullivan T.D."/>
            <person name="Marty A.J."/>
            <person name="Carmen J.C."/>
            <person name="Chen Z."/>
            <person name="Ding L."/>
            <person name="Gujja S."/>
            <person name="Magrini V."/>
            <person name="Misas E."/>
            <person name="Mitreva M."/>
            <person name="Priest M."/>
            <person name="Saif S."/>
            <person name="Whiston E.A."/>
            <person name="Young S."/>
            <person name="Zeng Q."/>
            <person name="Goldman W.E."/>
            <person name="Mardis E.R."/>
            <person name="Taylor J.W."/>
            <person name="McEwen J.G."/>
            <person name="Clay O.K."/>
            <person name="Klein B.S."/>
            <person name="Cuomo C.A."/>
        </authorList>
    </citation>
    <scope>NUCLEOTIDE SEQUENCE [LARGE SCALE GENOMIC DNA]</scope>
    <source>
        <strain evidence="3">ER-3 / ATCC MYA-2586</strain>
    </source>
</reference>
<feature type="domain" description="ATPase AAA-type core" evidence="1">
    <location>
        <begin position="26"/>
        <end position="117"/>
    </location>
</feature>